<protein>
    <recommendedName>
        <fullName evidence="3">Phage protein</fullName>
    </recommendedName>
</protein>
<keyword evidence="1" id="KW-0175">Coiled coil</keyword>
<sequence length="100" mass="11846">MSKKIKCCDCENLMEWEIPFAVNDDNYEYCLSSLLIVKNLQQCGVYGRGMRPKQERYCKYFEAKKEKSSLMQKDIENLEKLLAEYEKEKGLKKNEREGSD</sequence>
<evidence type="ECO:0000256" key="1">
    <source>
        <dbReference type="SAM" id="Coils"/>
    </source>
</evidence>
<proteinExistence type="predicted"/>
<dbReference type="EMBL" id="BK032772">
    <property type="protein sequence ID" value="DAF59580.1"/>
    <property type="molecule type" value="Genomic_DNA"/>
</dbReference>
<feature type="coiled-coil region" evidence="1">
    <location>
        <begin position="61"/>
        <end position="95"/>
    </location>
</feature>
<reference evidence="2" key="1">
    <citation type="journal article" date="2021" name="Proc. Natl. Acad. Sci. U.S.A.">
        <title>A Catalog of Tens of Thousands of Viruses from Human Metagenomes Reveals Hidden Associations with Chronic Diseases.</title>
        <authorList>
            <person name="Tisza M.J."/>
            <person name="Buck C.B."/>
        </authorList>
    </citation>
    <scope>NUCLEOTIDE SEQUENCE</scope>
    <source>
        <strain evidence="2">CtmIh35</strain>
    </source>
</reference>
<evidence type="ECO:0008006" key="3">
    <source>
        <dbReference type="Google" id="ProtNLM"/>
    </source>
</evidence>
<organism evidence="2">
    <name type="scientific">Siphoviridae sp. ctmIh35</name>
    <dbReference type="NCBI Taxonomy" id="2827932"/>
    <lineage>
        <taxon>Viruses</taxon>
        <taxon>Duplodnaviria</taxon>
        <taxon>Heunggongvirae</taxon>
        <taxon>Uroviricota</taxon>
        <taxon>Caudoviricetes</taxon>
    </lineage>
</organism>
<evidence type="ECO:0000313" key="2">
    <source>
        <dbReference type="EMBL" id="DAF59580.1"/>
    </source>
</evidence>
<accession>A0A8S5T8B5</accession>
<name>A0A8S5T8B5_9CAUD</name>